<feature type="region of interest" description="Disordered" evidence="1">
    <location>
        <begin position="1"/>
        <end position="24"/>
    </location>
</feature>
<evidence type="ECO:0000256" key="1">
    <source>
        <dbReference type="SAM" id="MobiDB-lite"/>
    </source>
</evidence>
<dbReference type="Proteomes" id="UP000507222">
    <property type="component" value="Unassembled WGS sequence"/>
</dbReference>
<dbReference type="Proteomes" id="UP000507245">
    <property type="component" value="Unassembled WGS sequence"/>
</dbReference>
<evidence type="ECO:0000313" key="4">
    <source>
        <dbReference type="Proteomes" id="UP000507222"/>
    </source>
</evidence>
<accession>A0A6J5X7M3</accession>
<evidence type="ECO:0000313" key="5">
    <source>
        <dbReference type="Proteomes" id="UP000507245"/>
    </source>
</evidence>
<sequence>MSSHVSAKGHHQASKYSEQNPSNLPCTVSHHCNRHIFHAVKQTDHYQNIQYQVKQNWKSIHIPNRLGQYINAMISKV</sequence>
<protein>
    <submittedName>
        <fullName evidence="3">Uncharacterized protein</fullName>
    </submittedName>
</protein>
<name>A0A6J5X7M3_PRUAR</name>
<reference evidence="5" key="1">
    <citation type="journal article" date="2020" name="Genome Biol.">
        <title>Gamete binning: chromosome-level and haplotype-resolved genome assembly enabled by high-throughput single-cell sequencing of gamete genomes.</title>
        <authorList>
            <person name="Campoy J.A."/>
            <person name="Sun H."/>
            <person name="Goel M."/>
            <person name="Jiao W.-B."/>
            <person name="Folz-Donahue K."/>
            <person name="Wang N."/>
            <person name="Rubio M."/>
            <person name="Liu C."/>
            <person name="Kukat C."/>
            <person name="Ruiz D."/>
            <person name="Huettel B."/>
            <person name="Schneeberger K."/>
        </authorList>
    </citation>
    <scope>NUCLEOTIDE SEQUENCE [LARGE SCALE GENOMIC DNA]</scope>
    <source>
        <strain evidence="5">cv. Rojo Pasion</strain>
    </source>
</reference>
<evidence type="ECO:0000313" key="3">
    <source>
        <dbReference type="EMBL" id="CAB4309920.1"/>
    </source>
</evidence>
<dbReference type="AlphaFoldDB" id="A0A6J5X7M3"/>
<keyword evidence="5" id="KW-1185">Reference proteome</keyword>
<reference evidence="3 4" key="2">
    <citation type="submission" date="2020-05" db="EMBL/GenBank/DDBJ databases">
        <authorList>
            <person name="Campoy J."/>
            <person name="Schneeberger K."/>
            <person name="Spophaly S."/>
        </authorList>
    </citation>
    <scope>NUCLEOTIDE SEQUENCE [LARGE SCALE GENOMIC DNA]</scope>
    <source>
        <strain evidence="3">PruArmRojPasFocal</strain>
    </source>
</reference>
<feature type="compositionally biased region" description="Polar residues" evidence="1">
    <location>
        <begin position="14"/>
        <end position="24"/>
    </location>
</feature>
<evidence type="ECO:0000313" key="2">
    <source>
        <dbReference type="EMBL" id="CAB4279461.1"/>
    </source>
</evidence>
<proteinExistence type="predicted"/>
<organism evidence="3 5">
    <name type="scientific">Prunus armeniaca</name>
    <name type="common">Apricot</name>
    <name type="synonym">Armeniaca vulgaris</name>
    <dbReference type="NCBI Taxonomy" id="36596"/>
    <lineage>
        <taxon>Eukaryota</taxon>
        <taxon>Viridiplantae</taxon>
        <taxon>Streptophyta</taxon>
        <taxon>Embryophyta</taxon>
        <taxon>Tracheophyta</taxon>
        <taxon>Spermatophyta</taxon>
        <taxon>Magnoliopsida</taxon>
        <taxon>eudicotyledons</taxon>
        <taxon>Gunneridae</taxon>
        <taxon>Pentapetalae</taxon>
        <taxon>rosids</taxon>
        <taxon>fabids</taxon>
        <taxon>Rosales</taxon>
        <taxon>Rosaceae</taxon>
        <taxon>Amygdaloideae</taxon>
        <taxon>Amygdaleae</taxon>
        <taxon>Prunus</taxon>
    </lineage>
</organism>
<dbReference type="EMBL" id="CAEKDK010000005">
    <property type="protein sequence ID" value="CAB4279461.1"/>
    <property type="molecule type" value="Genomic_DNA"/>
</dbReference>
<gene>
    <name evidence="2" type="ORF">CURHAP_LOCUS31729</name>
    <name evidence="3" type="ORF">ORAREDHAP_LOCUS31344</name>
</gene>
<dbReference type="EMBL" id="CAEKKB010000005">
    <property type="protein sequence ID" value="CAB4309920.1"/>
    <property type="molecule type" value="Genomic_DNA"/>
</dbReference>